<keyword evidence="6" id="KW-0969">Cilium</keyword>
<evidence type="ECO:0000313" key="7">
    <source>
        <dbReference type="Proteomes" id="UP000612585"/>
    </source>
</evidence>
<evidence type="ECO:0000256" key="3">
    <source>
        <dbReference type="ARBA" id="ARBA00022490"/>
    </source>
</evidence>
<dbReference type="PANTHER" id="PTHR34773">
    <property type="entry name" value="FLAGELLAR SECRETION CHAPERONE FLIS"/>
    <property type="match status" value="1"/>
</dbReference>
<dbReference type="InterPro" id="IPR003713">
    <property type="entry name" value="FliS"/>
</dbReference>
<evidence type="ECO:0000256" key="2">
    <source>
        <dbReference type="ARBA" id="ARBA00008787"/>
    </source>
</evidence>
<dbReference type="AlphaFoldDB" id="A0A8J3YXS8"/>
<evidence type="ECO:0000256" key="4">
    <source>
        <dbReference type="ARBA" id="ARBA00022795"/>
    </source>
</evidence>
<dbReference type="InterPro" id="IPR036584">
    <property type="entry name" value="FliS_sf"/>
</dbReference>
<keyword evidence="3" id="KW-0963">Cytoplasm</keyword>
<reference evidence="6" key="1">
    <citation type="submission" date="2021-01" db="EMBL/GenBank/DDBJ databases">
        <title>Whole genome shotgun sequence of Virgisporangium aurantiacum NBRC 16421.</title>
        <authorList>
            <person name="Komaki H."/>
            <person name="Tamura T."/>
        </authorList>
    </citation>
    <scope>NUCLEOTIDE SEQUENCE</scope>
    <source>
        <strain evidence="6">NBRC 16421</strain>
    </source>
</reference>
<dbReference type="Proteomes" id="UP000612585">
    <property type="component" value="Unassembled WGS sequence"/>
</dbReference>
<evidence type="ECO:0000313" key="6">
    <source>
        <dbReference type="EMBL" id="GIJ52507.1"/>
    </source>
</evidence>
<keyword evidence="7" id="KW-1185">Reference proteome</keyword>
<comment type="subcellular location">
    <subcellularLocation>
        <location evidence="1">Cytoplasm</location>
        <location evidence="1">Cytosol</location>
    </subcellularLocation>
</comment>
<gene>
    <name evidence="6" type="primary">fliS</name>
    <name evidence="6" type="ORF">Vau01_000230</name>
</gene>
<dbReference type="EMBL" id="BOPG01000001">
    <property type="protein sequence ID" value="GIJ52507.1"/>
    <property type="molecule type" value="Genomic_DNA"/>
</dbReference>
<keyword evidence="6" id="KW-0282">Flagellum</keyword>
<accession>A0A8J3YXS8</accession>
<dbReference type="Gene3D" id="1.20.120.340">
    <property type="entry name" value="Flagellar protein FliS"/>
    <property type="match status" value="1"/>
</dbReference>
<dbReference type="RefSeq" id="WP_203985472.1">
    <property type="nucleotide sequence ID" value="NZ_BOPG01000001.1"/>
</dbReference>
<dbReference type="GO" id="GO:0044780">
    <property type="term" value="P:bacterial-type flagellum assembly"/>
    <property type="evidence" value="ECO:0007669"/>
    <property type="project" value="InterPro"/>
</dbReference>
<organism evidence="6 7">
    <name type="scientific">Virgisporangium aurantiacum</name>
    <dbReference type="NCBI Taxonomy" id="175570"/>
    <lineage>
        <taxon>Bacteria</taxon>
        <taxon>Bacillati</taxon>
        <taxon>Actinomycetota</taxon>
        <taxon>Actinomycetes</taxon>
        <taxon>Micromonosporales</taxon>
        <taxon>Micromonosporaceae</taxon>
        <taxon>Virgisporangium</taxon>
    </lineage>
</organism>
<evidence type="ECO:0000256" key="5">
    <source>
        <dbReference type="ARBA" id="ARBA00023186"/>
    </source>
</evidence>
<dbReference type="CDD" id="cd16098">
    <property type="entry name" value="FliS"/>
    <property type="match status" value="1"/>
</dbReference>
<sequence>MTVPNPAMRERYLADTIATAPPAKLLVMLYDRLVLDLTRAEDALRSGDRTGASGHLIHAQDIVLELRTSLKLDEWEGANGLAQIYTFVLTELIHANMNGDIKRVSDCRGLIEPLRESWREAAMSVMAPVAAATP</sequence>
<proteinExistence type="inferred from homology"/>
<comment type="caution">
    <text evidence="6">The sequence shown here is derived from an EMBL/GenBank/DDBJ whole genome shotgun (WGS) entry which is preliminary data.</text>
</comment>
<name>A0A8J3YXS8_9ACTN</name>
<dbReference type="Pfam" id="PF02561">
    <property type="entry name" value="FliS"/>
    <property type="match status" value="1"/>
</dbReference>
<keyword evidence="4" id="KW-1005">Bacterial flagellum biogenesis</keyword>
<dbReference type="NCBIfam" id="TIGR00208">
    <property type="entry name" value="fliS"/>
    <property type="match status" value="1"/>
</dbReference>
<evidence type="ECO:0000256" key="1">
    <source>
        <dbReference type="ARBA" id="ARBA00004514"/>
    </source>
</evidence>
<keyword evidence="6" id="KW-0966">Cell projection</keyword>
<keyword evidence="5" id="KW-0143">Chaperone</keyword>
<dbReference type="SUPFAM" id="SSF101116">
    <property type="entry name" value="Flagellar export chaperone FliS"/>
    <property type="match status" value="1"/>
</dbReference>
<comment type="similarity">
    <text evidence="2">Belongs to the FliS family.</text>
</comment>
<dbReference type="GO" id="GO:0071973">
    <property type="term" value="P:bacterial-type flagellum-dependent cell motility"/>
    <property type="evidence" value="ECO:0007669"/>
    <property type="project" value="TreeGrafter"/>
</dbReference>
<dbReference type="PANTHER" id="PTHR34773:SF1">
    <property type="entry name" value="FLAGELLAR SECRETION CHAPERONE FLIS"/>
    <property type="match status" value="1"/>
</dbReference>
<dbReference type="GO" id="GO:0005829">
    <property type="term" value="C:cytosol"/>
    <property type="evidence" value="ECO:0007669"/>
    <property type="project" value="UniProtKB-SubCell"/>
</dbReference>
<protein>
    <submittedName>
        <fullName evidence="6">Flagellar protein FliS</fullName>
    </submittedName>
</protein>